<dbReference type="EMBL" id="CP042185">
    <property type="protein sequence ID" value="QDS67594.1"/>
    <property type="molecule type" value="Genomic_DNA"/>
</dbReference>
<dbReference type="Gene3D" id="3.40.50.1000">
    <property type="entry name" value="HAD superfamily/HAD-like"/>
    <property type="match status" value="1"/>
</dbReference>
<evidence type="ECO:0008006" key="3">
    <source>
        <dbReference type="Google" id="ProtNLM"/>
    </source>
</evidence>
<name>A0A517KW33_9PEZI</name>
<dbReference type="PANTHER" id="PTHR28181:SF1">
    <property type="entry name" value="COLD TOLERANCE PROTEIN 1"/>
    <property type="match status" value="1"/>
</dbReference>
<dbReference type="Proteomes" id="UP000316270">
    <property type="component" value="Chromosome 1"/>
</dbReference>
<proteinExistence type="predicted"/>
<gene>
    <name evidence="1" type="ORF">FKW77_003769</name>
</gene>
<sequence length="324" mass="35848">MYSDLGAPLHVFIDWDGTITRRDTLEEVAKVGYKKNPTTRPWSDIVGAYLDDYRVHRDSYAPSKDQRNTIKEESAWLQSLLEIETRSVKRVQDAGLFLGVTKTDMLVAAAEALDNNNVKPREGWKDLFLAGPSPLGDFAPAAVRDGLRFHILSVNWSATFIKGCMLHASTLLRSVDDRATLTPIVYLANEVASVDKVAHGLDKANVTIRTSADKVRMIAKTLEETAFEKKETGKPITVYVGDSCTDFDALIYVDYGICIRDDPMGSGQKELAETFERVGVPVKALSELVLSPSAHGAKTKTLWWAKDLKEISDALSRILGTARD</sequence>
<protein>
    <recommendedName>
        <fullName evidence="3">Haloacid dehalogenase-like hydrolase</fullName>
    </recommendedName>
</protein>
<evidence type="ECO:0000313" key="1">
    <source>
        <dbReference type="EMBL" id="QDS67594.1"/>
    </source>
</evidence>
<dbReference type="OrthoDB" id="10255128at2759"/>
<dbReference type="InterPro" id="IPR050849">
    <property type="entry name" value="HAD-like_hydrolase_phosphatase"/>
</dbReference>
<dbReference type="AlphaFoldDB" id="A0A517KW33"/>
<accession>A0A517KW33</accession>
<organism evidence="1 2">
    <name type="scientific">Venturia effusa</name>
    <dbReference type="NCBI Taxonomy" id="50376"/>
    <lineage>
        <taxon>Eukaryota</taxon>
        <taxon>Fungi</taxon>
        <taxon>Dikarya</taxon>
        <taxon>Ascomycota</taxon>
        <taxon>Pezizomycotina</taxon>
        <taxon>Dothideomycetes</taxon>
        <taxon>Pleosporomycetidae</taxon>
        <taxon>Venturiales</taxon>
        <taxon>Venturiaceae</taxon>
        <taxon>Venturia</taxon>
    </lineage>
</organism>
<dbReference type="InterPro" id="IPR036412">
    <property type="entry name" value="HAD-like_sf"/>
</dbReference>
<keyword evidence="2" id="KW-1185">Reference proteome</keyword>
<dbReference type="SUPFAM" id="SSF56784">
    <property type="entry name" value="HAD-like"/>
    <property type="match status" value="1"/>
</dbReference>
<dbReference type="InterPro" id="IPR023214">
    <property type="entry name" value="HAD_sf"/>
</dbReference>
<evidence type="ECO:0000313" key="2">
    <source>
        <dbReference type="Proteomes" id="UP000316270"/>
    </source>
</evidence>
<dbReference type="STRING" id="50376.A0A517KW33"/>
<dbReference type="PANTHER" id="PTHR28181">
    <property type="entry name" value="UPF0655 PROTEIN YCR015C"/>
    <property type="match status" value="1"/>
</dbReference>
<reference evidence="1 2" key="1">
    <citation type="submission" date="2019-07" db="EMBL/GenBank/DDBJ databases">
        <title>Finished genome of Venturia effusa.</title>
        <authorList>
            <person name="Young C.A."/>
            <person name="Cox M.P."/>
            <person name="Ganley A.R.D."/>
            <person name="David W.J."/>
        </authorList>
    </citation>
    <scope>NUCLEOTIDE SEQUENCE [LARGE SCALE GENOMIC DNA]</scope>
    <source>
        <strain evidence="2">albino</strain>
    </source>
</reference>